<keyword evidence="7" id="KW-0677">Repeat</keyword>
<dbReference type="Proteomes" id="UP000008136">
    <property type="component" value="Chromosome"/>
</dbReference>
<dbReference type="eggNOG" id="arCOG00607">
    <property type="taxonomic scope" value="Archaea"/>
</dbReference>
<dbReference type="Pfam" id="PF00571">
    <property type="entry name" value="CBS"/>
    <property type="match status" value="2"/>
</dbReference>
<evidence type="ECO:0000256" key="8">
    <source>
        <dbReference type="ARBA" id="ARBA00022801"/>
    </source>
</evidence>
<dbReference type="PIRSF" id="PIRSF006404">
    <property type="entry name" value="UCP006404_Pept_M50_CBS"/>
    <property type="match status" value="1"/>
</dbReference>
<comment type="cofactor">
    <cofactor evidence="14 16">
        <name>Zn(2+)</name>
        <dbReference type="ChEBI" id="CHEBI:29105"/>
    </cofactor>
    <text evidence="14 16">Binds 1 zinc ion per subunit.</text>
</comment>
<keyword evidence="13 14" id="KW-0472">Membrane</keyword>
<feature type="transmembrane region" description="Helical" evidence="14">
    <location>
        <begin position="109"/>
        <end position="129"/>
    </location>
</feature>
<dbReference type="HOGENOM" id="CLU_037123_1_1_2"/>
<dbReference type="RefSeq" id="WP_013683289.1">
    <property type="nucleotide sequence ID" value="NC_015320.1"/>
</dbReference>
<keyword evidence="5 14" id="KW-0812">Transmembrane</keyword>
<keyword evidence="11 14" id="KW-0482">Metalloprotease</keyword>
<evidence type="ECO:0000256" key="4">
    <source>
        <dbReference type="ARBA" id="ARBA00022670"/>
    </source>
</evidence>
<comment type="similarity">
    <text evidence="2 14">Belongs to the peptidase M50B family.</text>
</comment>
<dbReference type="OrthoDB" id="12044at2157"/>
<keyword evidence="9 14" id="KW-0862">Zinc</keyword>
<evidence type="ECO:0000256" key="9">
    <source>
        <dbReference type="ARBA" id="ARBA00022833"/>
    </source>
</evidence>
<dbReference type="InterPro" id="IPR046342">
    <property type="entry name" value="CBS_dom_sf"/>
</dbReference>
<evidence type="ECO:0000256" key="7">
    <source>
        <dbReference type="ARBA" id="ARBA00022737"/>
    </source>
</evidence>
<dbReference type="PROSITE" id="PS51371">
    <property type="entry name" value="CBS"/>
    <property type="match status" value="2"/>
</dbReference>
<accession>F2KQQ3</accession>
<evidence type="ECO:0000259" key="18">
    <source>
        <dbReference type="PROSITE" id="PS51371"/>
    </source>
</evidence>
<dbReference type="AlphaFoldDB" id="F2KQQ3"/>
<evidence type="ECO:0000256" key="2">
    <source>
        <dbReference type="ARBA" id="ARBA00007931"/>
    </source>
</evidence>
<dbReference type="GeneID" id="10393690"/>
<name>F2KQQ3_ARCVS</name>
<sequence>MELSFSIGKIAGIEVRVHVTLFIILPIFSYLLYYNPYPYGFQDVSPESLRIALSIAASISLFVAVLIHELSHSILSMKSGIKVKGIILFIFGGVSMLEEMPKEPNKEISIAAVGPLSSLALAALSYGVAYIGVIPTFFTVFGNFNLILAIFNLIPAFPLDGGRILRGLIAKRTSFLRATQIAAETGKAFAIAMGVLGLFTSPWLILIALFIYMGASEEEKVALIENVLKKIKIADIMTPNPICVTPDMKASEVLEMMLKYKHLGYPVVEDGKLVGIVTLNDVAKAKDALVRDVMTREVVTIGPFDSAFKAFRLINEYRVGRLPVVEDGKLVGIVSRTDLVRTLEIVGAIGSE</sequence>
<dbReference type="KEGG" id="ave:Arcve_0594"/>
<feature type="transmembrane region" description="Helical" evidence="14">
    <location>
        <begin position="79"/>
        <end position="97"/>
    </location>
</feature>
<evidence type="ECO:0000256" key="16">
    <source>
        <dbReference type="PIRSR" id="PIRSR006404-2"/>
    </source>
</evidence>
<evidence type="ECO:0000256" key="13">
    <source>
        <dbReference type="ARBA" id="ARBA00023136"/>
    </source>
</evidence>
<feature type="binding site" evidence="16">
    <location>
        <position position="68"/>
    </location>
    <ligand>
        <name>Zn(2+)</name>
        <dbReference type="ChEBI" id="CHEBI:29105"/>
        <note>catalytic</note>
    </ligand>
</feature>
<feature type="domain" description="CBS" evidence="18">
    <location>
        <begin position="237"/>
        <end position="293"/>
    </location>
</feature>
<keyword evidence="8 14" id="KW-0378">Hydrolase</keyword>
<keyword evidence="6 14" id="KW-0479">Metal-binding</keyword>
<feature type="transmembrane region" description="Helical" evidence="14">
    <location>
        <begin position="188"/>
        <end position="212"/>
    </location>
</feature>
<gene>
    <name evidence="19" type="ordered locus">Arcve_0594</name>
</gene>
<dbReference type="InterPro" id="IPR008915">
    <property type="entry name" value="Peptidase_M50"/>
</dbReference>
<dbReference type="STRING" id="693661.Arcve_0594"/>
<evidence type="ECO:0000256" key="3">
    <source>
        <dbReference type="ARBA" id="ARBA00022475"/>
    </source>
</evidence>
<proteinExistence type="inferred from homology"/>
<feature type="transmembrane region" description="Helical" evidence="14">
    <location>
        <begin position="15"/>
        <end position="34"/>
    </location>
</feature>
<dbReference type="PANTHER" id="PTHR39188">
    <property type="entry name" value="MEMBRANE-ASSOCIATED ZINC METALLOPROTEASE M50B"/>
    <property type="match status" value="1"/>
</dbReference>
<keyword evidence="20" id="KW-1185">Reference proteome</keyword>
<dbReference type="PANTHER" id="PTHR39188:SF3">
    <property type="entry name" value="STAGE IV SPORULATION PROTEIN FB"/>
    <property type="match status" value="1"/>
</dbReference>
<evidence type="ECO:0000256" key="14">
    <source>
        <dbReference type="PIRNR" id="PIRNR006404"/>
    </source>
</evidence>
<dbReference type="Pfam" id="PF02163">
    <property type="entry name" value="Peptidase_M50"/>
    <property type="match status" value="2"/>
</dbReference>
<dbReference type="GO" id="GO:0006508">
    <property type="term" value="P:proteolysis"/>
    <property type="evidence" value="ECO:0007669"/>
    <property type="project" value="UniProtKB-KW"/>
</dbReference>
<evidence type="ECO:0000313" key="19">
    <source>
        <dbReference type="EMBL" id="AEA46615.1"/>
    </source>
</evidence>
<feature type="transmembrane region" description="Helical" evidence="14">
    <location>
        <begin position="136"/>
        <end position="157"/>
    </location>
</feature>
<feature type="binding site" evidence="16">
    <location>
        <position position="72"/>
    </location>
    <ligand>
        <name>Zn(2+)</name>
        <dbReference type="ChEBI" id="CHEBI:29105"/>
        <note>catalytic</note>
    </ligand>
</feature>
<evidence type="ECO:0000313" key="20">
    <source>
        <dbReference type="Proteomes" id="UP000008136"/>
    </source>
</evidence>
<dbReference type="SUPFAM" id="SSF54631">
    <property type="entry name" value="CBS-domain pair"/>
    <property type="match status" value="1"/>
</dbReference>
<dbReference type="CDD" id="cd04801">
    <property type="entry name" value="CBS_pair_peptidase_M50"/>
    <property type="match status" value="1"/>
</dbReference>
<feature type="transmembrane region" description="Helical" evidence="14">
    <location>
        <begin position="49"/>
        <end position="67"/>
    </location>
</feature>
<evidence type="ECO:0000256" key="15">
    <source>
        <dbReference type="PIRSR" id="PIRSR006404-1"/>
    </source>
</evidence>
<evidence type="ECO:0000256" key="1">
    <source>
        <dbReference type="ARBA" id="ARBA00004651"/>
    </source>
</evidence>
<reference evidence="19 20" key="1">
    <citation type="submission" date="2011-03" db="EMBL/GenBank/DDBJ databases">
        <title>The complete genome of Archaeoglobus veneficus SNP6.</title>
        <authorList>
            <consortium name="US DOE Joint Genome Institute (JGI-PGF)"/>
            <person name="Lucas S."/>
            <person name="Copeland A."/>
            <person name="Lapidus A."/>
            <person name="Bruce D."/>
            <person name="Goodwin L."/>
            <person name="Pitluck S."/>
            <person name="Kyrpides N."/>
            <person name="Mavromatis K."/>
            <person name="Pagani I."/>
            <person name="Ivanova N."/>
            <person name="Mikhailova N."/>
            <person name="Lu M."/>
            <person name="Detter J.C."/>
            <person name="Tapia R."/>
            <person name="Han C."/>
            <person name="Land M."/>
            <person name="Hauser L."/>
            <person name="Markowitz V."/>
            <person name="Cheng J.-F."/>
            <person name="Hugenholtz P."/>
            <person name="Woyke T."/>
            <person name="Wu D."/>
            <person name="Spring S."/>
            <person name="Brambilla E."/>
            <person name="Klenk H.-P."/>
            <person name="Eisen J.A."/>
        </authorList>
    </citation>
    <scope>NUCLEOTIDE SEQUENCE [LARGE SCALE GENOMIC DNA]</scope>
    <source>
        <strain>SNP6</strain>
    </source>
</reference>
<dbReference type="CDD" id="cd06164">
    <property type="entry name" value="S2P-M50_SpoIVFB_CBS"/>
    <property type="match status" value="1"/>
</dbReference>
<evidence type="ECO:0000256" key="17">
    <source>
        <dbReference type="PROSITE-ProRule" id="PRU00703"/>
    </source>
</evidence>
<dbReference type="GO" id="GO:0008237">
    <property type="term" value="F:metallopeptidase activity"/>
    <property type="evidence" value="ECO:0007669"/>
    <property type="project" value="UniProtKB-UniRule"/>
</dbReference>
<feature type="active site" evidence="15">
    <location>
        <position position="69"/>
    </location>
</feature>
<keyword evidence="12 17" id="KW-0129">CBS domain</keyword>
<dbReference type="InterPro" id="IPR000644">
    <property type="entry name" value="CBS_dom"/>
</dbReference>
<evidence type="ECO:0000256" key="5">
    <source>
        <dbReference type="ARBA" id="ARBA00022692"/>
    </source>
</evidence>
<evidence type="ECO:0000256" key="6">
    <source>
        <dbReference type="ARBA" id="ARBA00022723"/>
    </source>
</evidence>
<dbReference type="SMART" id="SM00116">
    <property type="entry name" value="CBS"/>
    <property type="match status" value="2"/>
</dbReference>
<feature type="domain" description="CBS" evidence="18">
    <location>
        <begin position="294"/>
        <end position="352"/>
    </location>
</feature>
<dbReference type="Gene3D" id="3.10.580.10">
    <property type="entry name" value="CBS-domain"/>
    <property type="match status" value="2"/>
</dbReference>
<keyword evidence="3 14" id="KW-1003">Cell membrane</keyword>
<feature type="binding site" evidence="16">
    <location>
        <position position="160"/>
    </location>
    <ligand>
        <name>Zn(2+)</name>
        <dbReference type="ChEBI" id="CHEBI:29105"/>
        <note>catalytic</note>
    </ligand>
</feature>
<keyword evidence="10 14" id="KW-1133">Transmembrane helix</keyword>
<keyword evidence="4 14" id="KW-0645">Protease</keyword>
<evidence type="ECO:0000256" key="10">
    <source>
        <dbReference type="ARBA" id="ARBA00022989"/>
    </source>
</evidence>
<evidence type="ECO:0000256" key="11">
    <source>
        <dbReference type="ARBA" id="ARBA00023049"/>
    </source>
</evidence>
<evidence type="ECO:0000256" key="12">
    <source>
        <dbReference type="ARBA" id="ARBA00023122"/>
    </source>
</evidence>
<protein>
    <recommendedName>
        <fullName evidence="14">Zinc metalloprotease</fullName>
    </recommendedName>
</protein>
<dbReference type="InterPro" id="IPR016483">
    <property type="entry name" value="UCP006404_Pept_M50_CBS"/>
</dbReference>
<comment type="subcellular location">
    <subcellularLocation>
        <location evidence="1 14">Cell membrane</location>
        <topology evidence="1 14">Multi-pass membrane protein</topology>
    </subcellularLocation>
</comment>
<organism evidence="19 20">
    <name type="scientific">Archaeoglobus veneficus (strain DSM 11195 / SNP6)</name>
    <dbReference type="NCBI Taxonomy" id="693661"/>
    <lineage>
        <taxon>Archaea</taxon>
        <taxon>Methanobacteriati</taxon>
        <taxon>Methanobacteriota</taxon>
        <taxon>Archaeoglobi</taxon>
        <taxon>Archaeoglobales</taxon>
        <taxon>Archaeoglobaceae</taxon>
        <taxon>Archaeoglobus</taxon>
    </lineage>
</organism>
<dbReference type="EMBL" id="CP002588">
    <property type="protein sequence ID" value="AEA46615.1"/>
    <property type="molecule type" value="Genomic_DNA"/>
</dbReference>
<dbReference type="GO" id="GO:0005886">
    <property type="term" value="C:plasma membrane"/>
    <property type="evidence" value="ECO:0007669"/>
    <property type="project" value="UniProtKB-SubCell"/>
</dbReference>
<dbReference type="GO" id="GO:0046872">
    <property type="term" value="F:metal ion binding"/>
    <property type="evidence" value="ECO:0007669"/>
    <property type="project" value="UniProtKB-UniRule"/>
</dbReference>